<dbReference type="InterPro" id="IPR053875">
    <property type="entry name" value="Cytochrom_c_NrfB-like_dom"/>
</dbReference>
<dbReference type="PANTHER" id="PTHR35038:SF6">
    <property type="entry name" value="SURFACE LOCALIZED DECAHEME CYTOCHROME C LIPOPROTEIN"/>
    <property type="match status" value="1"/>
</dbReference>
<dbReference type="PANTHER" id="PTHR35038">
    <property type="entry name" value="DISSIMILATORY SULFITE REDUCTASE SIRA"/>
    <property type="match status" value="1"/>
</dbReference>
<organism evidence="6 7">
    <name type="scientific">Nitrospirillum amazonense</name>
    <dbReference type="NCBI Taxonomy" id="28077"/>
    <lineage>
        <taxon>Bacteria</taxon>
        <taxon>Pseudomonadati</taxon>
        <taxon>Pseudomonadota</taxon>
        <taxon>Alphaproteobacteria</taxon>
        <taxon>Rhodospirillales</taxon>
        <taxon>Azospirillaceae</taxon>
        <taxon>Nitrospirillum</taxon>
    </lineage>
</organism>
<protein>
    <submittedName>
        <fullName evidence="6">DmsE family decaheme c-type cytochrome</fullName>
    </submittedName>
</protein>
<dbReference type="EMBL" id="VITT01000008">
    <property type="protein sequence ID" value="TWB59437.1"/>
    <property type="molecule type" value="Genomic_DNA"/>
</dbReference>
<keyword evidence="1 3" id="KW-0732">Signal</keyword>
<sequence>MRRAIVLALLLACGLAGLAQAETPVLPPDQEALRDEMARIHAGHVDADALQRIDSDIVAMPAGAAHMGMATGTPYPSLKATQFTPAPAAQPPTSKWTRLASYAPDSPRADTAKADAPKAEVPNPEPAKAKPQRTYVGRETCESCHQQEATNWAHTIHAKVFQQNPRTELQAQNCEACHGPGSAHVEDPSDLTTIISFSKKSKTPVAEQNGQCLTCHAGGQRIFWHDSIHDSNQLGCADCHNPMTTFGARGLTARESINETCFQCHKAQHAEFARRSHMPLLEGKLSCTDCHNPHGSTTAPLLKADSVNEVCFTCHADKRGPFLFEHAPVRESCLNCHSPHGSNFENLLNAPRPVLCQQCHSQVGHPGGLLTAGNMARGPMPDPRLIATSCQTCHVNIHGSNSPSGARFER</sequence>
<evidence type="ECO:0000256" key="3">
    <source>
        <dbReference type="SAM" id="SignalP"/>
    </source>
</evidence>
<feature type="domain" description="Doubled CXXCH motif" evidence="4">
    <location>
        <begin position="326"/>
        <end position="362"/>
    </location>
</feature>
<feature type="signal peptide" evidence="3">
    <location>
        <begin position="1"/>
        <end position="21"/>
    </location>
</feature>
<feature type="domain" description="Doubled CXXCH motif" evidence="4">
    <location>
        <begin position="277"/>
        <end position="319"/>
    </location>
</feature>
<dbReference type="GO" id="GO:0016491">
    <property type="term" value="F:oxidoreductase activity"/>
    <property type="evidence" value="ECO:0007669"/>
    <property type="project" value="TreeGrafter"/>
</dbReference>
<evidence type="ECO:0000259" key="5">
    <source>
        <dbReference type="Pfam" id="PF22678"/>
    </source>
</evidence>
<evidence type="ECO:0000256" key="2">
    <source>
        <dbReference type="SAM" id="MobiDB-lite"/>
    </source>
</evidence>
<dbReference type="NCBIfam" id="TIGR01905">
    <property type="entry name" value="paired_CXXCH_1"/>
    <property type="match status" value="2"/>
</dbReference>
<dbReference type="InterPro" id="IPR020015">
    <property type="entry name" value="Decahaem_cyt-c_DmsE"/>
</dbReference>
<dbReference type="Proteomes" id="UP000318050">
    <property type="component" value="Unassembled WGS sequence"/>
</dbReference>
<proteinExistence type="predicted"/>
<dbReference type="AlphaFoldDB" id="A0A560IKG7"/>
<dbReference type="Gene3D" id="1.10.287.3080">
    <property type="match status" value="1"/>
</dbReference>
<dbReference type="NCBIfam" id="TIGR03508">
    <property type="entry name" value="decahem_SO"/>
    <property type="match status" value="1"/>
</dbReference>
<name>A0A560IKG7_9PROT</name>
<dbReference type="InterPro" id="IPR036280">
    <property type="entry name" value="Multihaem_cyt_sf"/>
</dbReference>
<dbReference type="Pfam" id="PF09699">
    <property type="entry name" value="Paired_CXXCH_1"/>
    <property type="match status" value="2"/>
</dbReference>
<dbReference type="Gene3D" id="1.10.1130.10">
    <property type="entry name" value="Flavocytochrome C3, Chain A"/>
    <property type="match status" value="1"/>
</dbReference>
<evidence type="ECO:0000256" key="1">
    <source>
        <dbReference type="ARBA" id="ARBA00022729"/>
    </source>
</evidence>
<evidence type="ECO:0000313" key="6">
    <source>
        <dbReference type="EMBL" id="TWB59437.1"/>
    </source>
</evidence>
<comment type="caution">
    <text evidence="6">The sequence shown here is derived from an EMBL/GenBank/DDBJ whole genome shotgun (WGS) entry which is preliminary data.</text>
</comment>
<reference evidence="6 7" key="1">
    <citation type="submission" date="2019-06" db="EMBL/GenBank/DDBJ databases">
        <title>Genomic Encyclopedia of Type Strains, Phase IV (KMG-V): Genome sequencing to study the core and pangenomes of soil and plant-associated prokaryotes.</title>
        <authorList>
            <person name="Whitman W."/>
        </authorList>
    </citation>
    <scope>NUCLEOTIDE SEQUENCE [LARGE SCALE GENOMIC DNA]</scope>
    <source>
        <strain evidence="6 7">BR 11140</strain>
    </source>
</reference>
<dbReference type="SUPFAM" id="SSF48695">
    <property type="entry name" value="Multiheme cytochromes"/>
    <property type="match status" value="1"/>
</dbReference>
<feature type="region of interest" description="Disordered" evidence="2">
    <location>
        <begin position="103"/>
        <end position="134"/>
    </location>
</feature>
<gene>
    <name evidence="6" type="ORF">FBZ92_10883</name>
</gene>
<feature type="compositionally biased region" description="Basic and acidic residues" evidence="2">
    <location>
        <begin position="107"/>
        <end position="118"/>
    </location>
</feature>
<accession>A0A560IKG7</accession>
<dbReference type="Pfam" id="PF22678">
    <property type="entry name" value="Cytochrom_c_NrfB-like"/>
    <property type="match status" value="1"/>
</dbReference>
<evidence type="ECO:0000313" key="7">
    <source>
        <dbReference type="Proteomes" id="UP000318050"/>
    </source>
</evidence>
<evidence type="ECO:0000259" key="4">
    <source>
        <dbReference type="Pfam" id="PF09699"/>
    </source>
</evidence>
<dbReference type="InterPro" id="IPR051829">
    <property type="entry name" value="Multiheme_Cytochr_ET"/>
</dbReference>
<feature type="chain" id="PRO_5022183655" evidence="3">
    <location>
        <begin position="22"/>
        <end position="410"/>
    </location>
</feature>
<feature type="domain" description="Cytochrome c-type protein NrfB-like" evidence="5">
    <location>
        <begin position="174"/>
        <end position="241"/>
    </location>
</feature>
<dbReference type="InterPro" id="IPR010177">
    <property type="entry name" value="Paired_CXXCH_1"/>
</dbReference>
<dbReference type="Gene3D" id="3.90.10.10">
    <property type="entry name" value="Cytochrome C3"/>
    <property type="match status" value="1"/>
</dbReference>